<dbReference type="InterPro" id="IPR040039">
    <property type="entry name" value="PIGX"/>
</dbReference>
<comment type="subcellular location">
    <subcellularLocation>
        <location evidence="1 10">Endoplasmic reticulum membrane</location>
        <topology evidence="1 10">Single-pass membrane protein</topology>
    </subcellularLocation>
</comment>
<feature type="signal peptide" evidence="10">
    <location>
        <begin position="1"/>
        <end position="21"/>
    </location>
</feature>
<keyword evidence="12" id="KW-1185">Reference proteome</keyword>
<keyword evidence="10" id="KW-0732">Signal</keyword>
<feature type="chain" id="PRO_5025099749" description="Phosphatidylinositol-glycan biosynthesis class X protein" evidence="10">
    <location>
        <begin position="22"/>
        <end position="198"/>
    </location>
</feature>
<comment type="similarity">
    <text evidence="3 10">Belongs to the PIGX family.</text>
</comment>
<sequence>MNNLVNFLTNILVIIVPILHGFEGVELPKVERSLTKNGFHRELTTKITFGKSLFKNFSNCDVMVLELLPPGAYIDPFQLRTLREFGGPRFICDPVDVEQPEYLASSLNVSLYTSALTDDMDDLMTSVTIPIHLRYHRPSSSVEYTLVSIPKPLLLLSCTAKDYTGAVIGEEDLSCTSATLIKCRWTMVEYLITVANLD</sequence>
<evidence type="ECO:0000256" key="2">
    <source>
        <dbReference type="ARBA" id="ARBA00004687"/>
    </source>
</evidence>
<reference evidence="11 12" key="1">
    <citation type="journal article" date="2017" name="Nat. Ecol. Evol.">
        <title>Scallop genome provides insights into evolution of bilaterian karyotype and development.</title>
        <authorList>
            <person name="Wang S."/>
            <person name="Zhang J."/>
            <person name="Jiao W."/>
            <person name="Li J."/>
            <person name="Xun X."/>
            <person name="Sun Y."/>
            <person name="Guo X."/>
            <person name="Huan P."/>
            <person name="Dong B."/>
            <person name="Zhang L."/>
            <person name="Hu X."/>
            <person name="Sun X."/>
            <person name="Wang J."/>
            <person name="Zhao C."/>
            <person name="Wang Y."/>
            <person name="Wang D."/>
            <person name="Huang X."/>
            <person name="Wang R."/>
            <person name="Lv J."/>
            <person name="Li Y."/>
            <person name="Zhang Z."/>
            <person name="Liu B."/>
            <person name="Lu W."/>
            <person name="Hui Y."/>
            <person name="Liang J."/>
            <person name="Zhou Z."/>
            <person name="Hou R."/>
            <person name="Li X."/>
            <person name="Liu Y."/>
            <person name="Li H."/>
            <person name="Ning X."/>
            <person name="Lin Y."/>
            <person name="Zhao L."/>
            <person name="Xing Q."/>
            <person name="Dou J."/>
            <person name="Li Y."/>
            <person name="Mao J."/>
            <person name="Guo H."/>
            <person name="Dou H."/>
            <person name="Li T."/>
            <person name="Mu C."/>
            <person name="Jiang W."/>
            <person name="Fu Q."/>
            <person name="Fu X."/>
            <person name="Miao Y."/>
            <person name="Liu J."/>
            <person name="Yu Q."/>
            <person name="Li R."/>
            <person name="Liao H."/>
            <person name="Li X."/>
            <person name="Kong Y."/>
            <person name="Jiang Z."/>
            <person name="Chourrout D."/>
            <person name="Li R."/>
            <person name="Bao Z."/>
        </authorList>
    </citation>
    <scope>NUCLEOTIDE SEQUENCE [LARGE SCALE GENOMIC DNA]</scope>
    <source>
        <strain evidence="11 12">PY_sf001</strain>
    </source>
</reference>
<dbReference type="Pfam" id="PF08320">
    <property type="entry name" value="PIG-X"/>
    <property type="match status" value="1"/>
</dbReference>
<evidence type="ECO:0000256" key="5">
    <source>
        <dbReference type="ARBA" id="ARBA00022692"/>
    </source>
</evidence>
<comment type="function">
    <text evidence="10">Stabilizing subunit of the glycosylphosphatidylinositol-mannosyltransferase I complex which catalyzes the transfer of the first mannose, via an alpha-1,4 bond from a dolichol-phosphate-mannose (Dol-P-Man) to the glucosaminyl acyl phosphatidylinositol (GlcN-(acyl)PI) intermediate to generate alpha-D-Man-(1-&gt;4)-alpha-D-GlcN-(1-&gt;6)-(1-radyl,2-acyl-sn-glycero-3-phospho)-2-acyl-inositol and participates in the sixth step of the glycosylphosphatidylinositol-anchor biosynthesis. Probably acts by stabilizing the mannosyltransferase PIGM.</text>
</comment>
<keyword evidence="4 10" id="KW-0337">GPI-anchor biosynthesis</keyword>
<dbReference type="STRING" id="6573.A0A210QCN6"/>
<organism evidence="11 12">
    <name type="scientific">Mizuhopecten yessoensis</name>
    <name type="common">Japanese scallop</name>
    <name type="synonym">Patinopecten yessoensis</name>
    <dbReference type="NCBI Taxonomy" id="6573"/>
    <lineage>
        <taxon>Eukaryota</taxon>
        <taxon>Metazoa</taxon>
        <taxon>Spiralia</taxon>
        <taxon>Lophotrochozoa</taxon>
        <taxon>Mollusca</taxon>
        <taxon>Bivalvia</taxon>
        <taxon>Autobranchia</taxon>
        <taxon>Pteriomorphia</taxon>
        <taxon>Pectinida</taxon>
        <taxon>Pectinoidea</taxon>
        <taxon>Pectinidae</taxon>
        <taxon>Mizuhopecten</taxon>
    </lineage>
</organism>
<dbReference type="SMART" id="SM00780">
    <property type="entry name" value="PIG-X"/>
    <property type="match status" value="1"/>
</dbReference>
<evidence type="ECO:0000256" key="4">
    <source>
        <dbReference type="ARBA" id="ARBA00022502"/>
    </source>
</evidence>
<evidence type="ECO:0000256" key="6">
    <source>
        <dbReference type="ARBA" id="ARBA00022824"/>
    </source>
</evidence>
<comment type="pathway">
    <text evidence="2 10">Glycolipid biosynthesis; glycosylphosphatidylinositol-anchor biosynthesis.</text>
</comment>
<evidence type="ECO:0000313" key="12">
    <source>
        <dbReference type="Proteomes" id="UP000242188"/>
    </source>
</evidence>
<dbReference type="InterPro" id="IPR013233">
    <property type="entry name" value="PIG-X/PBN1"/>
</dbReference>
<keyword evidence="9" id="KW-0325">Glycoprotein</keyword>
<name>A0A210QCN6_MIZYE</name>
<evidence type="ECO:0000256" key="9">
    <source>
        <dbReference type="ARBA" id="ARBA00023180"/>
    </source>
</evidence>
<dbReference type="EMBL" id="NEDP02004182">
    <property type="protein sequence ID" value="OWF46475.1"/>
    <property type="molecule type" value="Genomic_DNA"/>
</dbReference>
<keyword evidence="8" id="KW-0472">Membrane</keyword>
<dbReference type="PANTHER" id="PTHR28650">
    <property type="entry name" value="PHOSPHATIDYLINOSITOL-GLYCAN BIOSYNTHESIS CLASS X PROTEIN"/>
    <property type="match status" value="1"/>
</dbReference>
<proteinExistence type="inferred from homology"/>
<dbReference type="OrthoDB" id="5546453at2759"/>
<keyword evidence="5" id="KW-0812">Transmembrane</keyword>
<keyword evidence="7" id="KW-1133">Transmembrane helix</keyword>
<dbReference type="PANTHER" id="PTHR28650:SF1">
    <property type="entry name" value="PHOSPHATIDYLINOSITOL-GLYCAN BIOSYNTHESIS CLASS X PROTEIN"/>
    <property type="match status" value="1"/>
</dbReference>
<evidence type="ECO:0000256" key="3">
    <source>
        <dbReference type="ARBA" id="ARBA00010345"/>
    </source>
</evidence>
<protein>
    <recommendedName>
        <fullName evidence="10">Phosphatidylinositol-glycan biosynthesis class X protein</fullName>
    </recommendedName>
</protein>
<dbReference type="Proteomes" id="UP000242188">
    <property type="component" value="Unassembled WGS sequence"/>
</dbReference>
<evidence type="ECO:0000256" key="8">
    <source>
        <dbReference type="ARBA" id="ARBA00023136"/>
    </source>
</evidence>
<comment type="caution">
    <text evidence="11">The sequence shown here is derived from an EMBL/GenBank/DDBJ whole genome shotgun (WGS) entry which is preliminary data.</text>
</comment>
<evidence type="ECO:0000313" key="11">
    <source>
        <dbReference type="EMBL" id="OWF46475.1"/>
    </source>
</evidence>
<evidence type="ECO:0000256" key="10">
    <source>
        <dbReference type="RuleBase" id="RU366056"/>
    </source>
</evidence>
<dbReference type="AlphaFoldDB" id="A0A210QCN6"/>
<evidence type="ECO:0000256" key="1">
    <source>
        <dbReference type="ARBA" id="ARBA00004389"/>
    </source>
</evidence>
<gene>
    <name evidence="11" type="ORF">KP79_PYT05221</name>
</gene>
<dbReference type="GO" id="GO:0005789">
    <property type="term" value="C:endoplasmic reticulum membrane"/>
    <property type="evidence" value="ECO:0007669"/>
    <property type="project" value="UniProtKB-SubCell"/>
</dbReference>
<evidence type="ECO:0000256" key="7">
    <source>
        <dbReference type="ARBA" id="ARBA00022989"/>
    </source>
</evidence>
<dbReference type="UniPathway" id="UPA00196"/>
<keyword evidence="6 10" id="KW-0256">Endoplasmic reticulum</keyword>
<accession>A0A210QCN6</accession>
<dbReference type="GO" id="GO:0006506">
    <property type="term" value="P:GPI anchor biosynthetic process"/>
    <property type="evidence" value="ECO:0007669"/>
    <property type="project" value="UniProtKB-UniPathway"/>
</dbReference>